<dbReference type="RefSeq" id="XP_022301699.1">
    <property type="nucleotide sequence ID" value="XM_022445991.1"/>
</dbReference>
<evidence type="ECO:0000313" key="5">
    <source>
        <dbReference type="Proteomes" id="UP000694844"/>
    </source>
</evidence>
<evidence type="ECO:0000256" key="3">
    <source>
        <dbReference type="ARBA" id="ARBA00022729"/>
    </source>
</evidence>
<proteinExistence type="predicted"/>
<evidence type="ECO:0000259" key="4">
    <source>
        <dbReference type="PROSITE" id="PS50871"/>
    </source>
</evidence>
<dbReference type="PANTHER" id="PTHR22923">
    <property type="entry name" value="CEREBELLIN-RELATED"/>
    <property type="match status" value="1"/>
</dbReference>
<comment type="subcellular location">
    <subcellularLocation>
        <location evidence="1">Secreted</location>
    </subcellularLocation>
</comment>
<evidence type="ECO:0000256" key="2">
    <source>
        <dbReference type="ARBA" id="ARBA00022525"/>
    </source>
</evidence>
<dbReference type="PANTHER" id="PTHR22923:SF116">
    <property type="entry name" value="C1Q DOMAIN-CONTAINING PROTEIN"/>
    <property type="match status" value="1"/>
</dbReference>
<dbReference type="KEGG" id="cvn:111109761"/>
<evidence type="ECO:0000313" key="6">
    <source>
        <dbReference type="RefSeq" id="XP_022301699.1"/>
    </source>
</evidence>
<dbReference type="GeneID" id="111109761"/>
<dbReference type="Pfam" id="PF00386">
    <property type="entry name" value="C1q"/>
    <property type="match status" value="1"/>
</dbReference>
<reference evidence="6" key="1">
    <citation type="submission" date="2025-08" db="UniProtKB">
        <authorList>
            <consortium name="RefSeq"/>
        </authorList>
    </citation>
    <scope>IDENTIFICATION</scope>
    <source>
        <tissue evidence="6">Whole sample</tissue>
    </source>
</reference>
<evidence type="ECO:0000256" key="1">
    <source>
        <dbReference type="ARBA" id="ARBA00004613"/>
    </source>
</evidence>
<dbReference type="GO" id="GO:0005576">
    <property type="term" value="C:extracellular region"/>
    <property type="evidence" value="ECO:0007669"/>
    <property type="project" value="UniProtKB-SubCell"/>
</dbReference>
<dbReference type="Proteomes" id="UP000694844">
    <property type="component" value="Chromosome 8"/>
</dbReference>
<keyword evidence="2" id="KW-0964">Secreted</keyword>
<keyword evidence="3" id="KW-0732">Signal</keyword>
<dbReference type="AlphaFoldDB" id="A0A8B8BFW9"/>
<dbReference type="OrthoDB" id="6137432at2759"/>
<dbReference type="InterPro" id="IPR001073">
    <property type="entry name" value="C1q_dom"/>
</dbReference>
<sequence>MDTILTSLKNLVIDNSRTTFTFNSTALKNLIALSNSAKRPETTSIAETKTKLKALQSLVLNNAQTTVKLDSSALKQLLKLISHATIHRRANGIGFSANVKAKALKLGAGQTVIFDEVLTNDGNGYDDRTGVFTCPLAGTYMFVVDSLSTGPTWLHLYLNKTMVATLHVSGYHQKNTYLQMSRTVILKLQRGDHVKVVNFATAPGTVHHQKYSGFSGTLLY</sequence>
<dbReference type="InterPro" id="IPR008983">
    <property type="entry name" value="Tumour_necrosis_fac-like_dom"/>
</dbReference>
<dbReference type="Gene3D" id="2.60.120.40">
    <property type="match status" value="1"/>
</dbReference>
<organism evidence="5 6">
    <name type="scientific">Crassostrea virginica</name>
    <name type="common">Eastern oyster</name>
    <dbReference type="NCBI Taxonomy" id="6565"/>
    <lineage>
        <taxon>Eukaryota</taxon>
        <taxon>Metazoa</taxon>
        <taxon>Spiralia</taxon>
        <taxon>Lophotrochozoa</taxon>
        <taxon>Mollusca</taxon>
        <taxon>Bivalvia</taxon>
        <taxon>Autobranchia</taxon>
        <taxon>Pteriomorphia</taxon>
        <taxon>Ostreida</taxon>
        <taxon>Ostreoidea</taxon>
        <taxon>Ostreidae</taxon>
        <taxon>Crassostrea</taxon>
    </lineage>
</organism>
<keyword evidence="5" id="KW-1185">Reference proteome</keyword>
<dbReference type="SUPFAM" id="SSF49842">
    <property type="entry name" value="TNF-like"/>
    <property type="match status" value="1"/>
</dbReference>
<gene>
    <name evidence="6" type="primary">LOC111109761</name>
</gene>
<dbReference type="SMART" id="SM00110">
    <property type="entry name" value="C1Q"/>
    <property type="match status" value="1"/>
</dbReference>
<dbReference type="PROSITE" id="PS50871">
    <property type="entry name" value="C1Q"/>
    <property type="match status" value="1"/>
</dbReference>
<dbReference type="PRINTS" id="PR00007">
    <property type="entry name" value="COMPLEMNTC1Q"/>
</dbReference>
<protein>
    <submittedName>
        <fullName evidence="6">EMILIN-2-like</fullName>
    </submittedName>
</protein>
<feature type="domain" description="C1q" evidence="4">
    <location>
        <begin position="84"/>
        <end position="220"/>
    </location>
</feature>
<accession>A0A8B8BFW9</accession>
<dbReference type="InterPro" id="IPR050822">
    <property type="entry name" value="Cerebellin_Synaptic_Org"/>
</dbReference>
<name>A0A8B8BFW9_CRAVI</name>